<protein>
    <submittedName>
        <fullName evidence="4">4'-phosphopantetheinyl transferase superfamily protein</fullName>
    </submittedName>
</protein>
<dbReference type="Gene3D" id="3.90.470.20">
    <property type="entry name" value="4'-phosphopantetheinyl transferase domain"/>
    <property type="match status" value="2"/>
</dbReference>
<comment type="caution">
    <text evidence="4">The sequence shown here is derived from an EMBL/GenBank/DDBJ whole genome shotgun (WGS) entry which is preliminary data.</text>
</comment>
<feature type="domain" description="4'-phosphopantetheinyl transferase" evidence="3">
    <location>
        <begin position="110"/>
        <end position="200"/>
    </location>
</feature>
<sequence>MGAGDRVNEVEVWWARVDQARPEFIADLNAVERERYARYLREADKARFLLGVTMVRRLLGARMSLPPAIVVLDRACRDCGKPHGKVRAEGVELSVTHSGEWVGVAIGTAPVGLDVERIDAAQDVDGVARMSLAPEEQLVLRGFEGGEKARAFTRYWTRKEALLKATGDGIAAGLWTVVVSGPDEPAAVVRWEGRDGPAHLVDVRVGEASAGADHPLDVQVGGPAADADHLAALAVLSAEPPVVRVDQFRV</sequence>
<proteinExistence type="inferred from homology"/>
<dbReference type="InterPro" id="IPR037143">
    <property type="entry name" value="4-PPantetheinyl_Trfase_dom_sf"/>
</dbReference>
<dbReference type="Proteomes" id="UP001500280">
    <property type="component" value="Unassembled WGS sequence"/>
</dbReference>
<gene>
    <name evidence="4" type="ORF">GCM10009745_21960</name>
</gene>
<organism evidence="4 5">
    <name type="scientific">Kribbella yunnanensis</name>
    <dbReference type="NCBI Taxonomy" id="190194"/>
    <lineage>
        <taxon>Bacteria</taxon>
        <taxon>Bacillati</taxon>
        <taxon>Actinomycetota</taxon>
        <taxon>Actinomycetes</taxon>
        <taxon>Propionibacteriales</taxon>
        <taxon>Kribbellaceae</taxon>
        <taxon>Kribbella</taxon>
    </lineage>
</organism>
<dbReference type="InterPro" id="IPR008278">
    <property type="entry name" value="4-PPantetheinyl_Trfase_dom"/>
</dbReference>
<dbReference type="PANTHER" id="PTHR12215:SF10">
    <property type="entry name" value="L-AMINOADIPATE-SEMIALDEHYDE DEHYDROGENASE-PHOSPHOPANTETHEINYL TRANSFERASE"/>
    <property type="match status" value="1"/>
</dbReference>
<keyword evidence="2 4" id="KW-0808">Transferase</keyword>
<dbReference type="SUPFAM" id="SSF56214">
    <property type="entry name" value="4'-phosphopantetheinyl transferase"/>
    <property type="match status" value="2"/>
</dbReference>
<evidence type="ECO:0000313" key="4">
    <source>
        <dbReference type="EMBL" id="GAA1678047.1"/>
    </source>
</evidence>
<keyword evidence="5" id="KW-1185">Reference proteome</keyword>
<name>A0ABN2GWK2_9ACTN</name>
<dbReference type="GO" id="GO:0016740">
    <property type="term" value="F:transferase activity"/>
    <property type="evidence" value="ECO:0007669"/>
    <property type="project" value="UniProtKB-KW"/>
</dbReference>
<dbReference type="EMBL" id="BAAANF010000007">
    <property type="protein sequence ID" value="GAA1678047.1"/>
    <property type="molecule type" value="Genomic_DNA"/>
</dbReference>
<evidence type="ECO:0000256" key="1">
    <source>
        <dbReference type="ARBA" id="ARBA00010990"/>
    </source>
</evidence>
<dbReference type="Pfam" id="PF01648">
    <property type="entry name" value="ACPS"/>
    <property type="match status" value="1"/>
</dbReference>
<comment type="similarity">
    <text evidence="1">Belongs to the P-Pant transferase superfamily. Gsp/Sfp/HetI/AcpT family.</text>
</comment>
<evidence type="ECO:0000313" key="5">
    <source>
        <dbReference type="Proteomes" id="UP001500280"/>
    </source>
</evidence>
<accession>A0ABN2GWK2</accession>
<dbReference type="PANTHER" id="PTHR12215">
    <property type="entry name" value="PHOSPHOPANTETHEINE TRANSFERASE"/>
    <property type="match status" value="1"/>
</dbReference>
<evidence type="ECO:0000259" key="3">
    <source>
        <dbReference type="Pfam" id="PF01648"/>
    </source>
</evidence>
<reference evidence="4 5" key="1">
    <citation type="journal article" date="2019" name="Int. J. Syst. Evol. Microbiol.">
        <title>The Global Catalogue of Microorganisms (GCM) 10K type strain sequencing project: providing services to taxonomists for standard genome sequencing and annotation.</title>
        <authorList>
            <consortium name="The Broad Institute Genomics Platform"/>
            <consortium name="The Broad Institute Genome Sequencing Center for Infectious Disease"/>
            <person name="Wu L."/>
            <person name="Ma J."/>
        </authorList>
    </citation>
    <scope>NUCLEOTIDE SEQUENCE [LARGE SCALE GENOMIC DNA]</scope>
    <source>
        <strain evidence="4 5">JCM 14307</strain>
    </source>
</reference>
<evidence type="ECO:0000256" key="2">
    <source>
        <dbReference type="ARBA" id="ARBA00022679"/>
    </source>
</evidence>
<dbReference type="InterPro" id="IPR050559">
    <property type="entry name" value="P-Pant_transferase_sf"/>
</dbReference>